<reference evidence="4" key="1">
    <citation type="submission" date="2016-05" db="EMBL/GenBank/DDBJ databases">
        <authorList>
            <person name="Liu B."/>
            <person name="Wang J."/>
            <person name="Zhu Y."/>
            <person name="Liu G."/>
            <person name="Chen Q."/>
            <person name="Chen Z."/>
            <person name="Lan J."/>
            <person name="Che J."/>
            <person name="Ge C."/>
            <person name="Shi H."/>
            <person name="Pan Z."/>
            <person name="Liu X."/>
        </authorList>
    </citation>
    <scope>NUCLEOTIDE SEQUENCE [LARGE SCALE GENOMIC DNA]</scope>
    <source>
        <strain evidence="4">FJAT-27215</strain>
    </source>
</reference>
<evidence type="ECO:0000259" key="2">
    <source>
        <dbReference type="SMART" id="SM00932"/>
    </source>
</evidence>
<feature type="compositionally biased region" description="Basic and acidic residues" evidence="1">
    <location>
        <begin position="369"/>
        <end position="379"/>
    </location>
</feature>
<organism evidence="3 4">
    <name type="scientific">Pseudobacillus wudalianchiensis</name>
    <dbReference type="NCBI Taxonomy" id="1743143"/>
    <lineage>
        <taxon>Bacteria</taxon>
        <taxon>Bacillati</taxon>
        <taxon>Bacillota</taxon>
        <taxon>Bacilli</taxon>
        <taxon>Bacillales</taxon>
        <taxon>Bacillaceae</taxon>
        <taxon>Pseudobacillus</taxon>
    </lineage>
</organism>
<dbReference type="EMBL" id="MAYT01000001">
    <property type="protein sequence ID" value="OCA92812.1"/>
    <property type="molecule type" value="Genomic_DNA"/>
</dbReference>
<gene>
    <name evidence="3" type="ORF">A8F95_03755</name>
</gene>
<name>A0A1B9B9R4_9BACI</name>
<accession>A0A1B9B9R4</accession>
<dbReference type="SMART" id="SM00567">
    <property type="entry name" value="EZ_HEAT"/>
    <property type="match status" value="3"/>
</dbReference>
<dbReference type="GO" id="GO:0016491">
    <property type="term" value="F:oxidoreductase activity"/>
    <property type="evidence" value="ECO:0007669"/>
    <property type="project" value="TreeGrafter"/>
</dbReference>
<sequence>MRILKIEPTPSPNTMKVILDEELSAGKSNNYKAGAAEGAPKEIQSILSIEGIKGVYHVADFLAIERNGKYDWQNLLPQVREIFGEAVSGDHAATASDEAYGEVQASIQTFKGIPIQLKLTSATEEKRFPLPDYFMVAFKKAQLADDNYVLQRKWEDFGIRYGDLEEIGKETLEEIVAAYPQERLEALAAAGAEGKSAAETKRRGLKLTIPMWEAEEDWRRRYQWLEQMEDPTEEDLPLLKLALADSKPAIRRLAVVYVGMIEDKKVLPLLYQGLNDSTVTVRRTAGDCLSDLGFNEAIPVMCKALEDKSKIVRWRAAMFLYEVGDETALPALKKAADDPEFEVQMQVKMALERIEGGEEAKGSVWKQMTEAREKEQTEG</sequence>
<dbReference type="RefSeq" id="WP_065409270.1">
    <property type="nucleotide sequence ID" value="NZ_MAYT01000001.1"/>
</dbReference>
<dbReference type="SUPFAM" id="SSF110836">
    <property type="entry name" value="Hypothetical protein SAV1430"/>
    <property type="match status" value="1"/>
</dbReference>
<comment type="caution">
    <text evidence="3">The sequence shown here is derived from an EMBL/GenBank/DDBJ whole genome shotgun (WGS) entry which is preliminary data.</text>
</comment>
<dbReference type="PANTHER" id="PTHR12697:SF37">
    <property type="entry name" value="CONSERVED VIRULENCE FACTOR C"/>
    <property type="match status" value="1"/>
</dbReference>
<keyword evidence="4" id="KW-1185">Reference proteome</keyword>
<dbReference type="Gene3D" id="3.30.1370.70">
    <property type="entry name" value="Scaffold protein Nfu/NifU, N-terminal domain"/>
    <property type="match status" value="1"/>
</dbReference>
<dbReference type="InterPro" id="IPR025989">
    <property type="entry name" value="Virulence_F_dom"/>
</dbReference>
<proteinExistence type="predicted"/>
<dbReference type="InterPro" id="IPR011989">
    <property type="entry name" value="ARM-like"/>
</dbReference>
<dbReference type="InterPro" id="IPR036498">
    <property type="entry name" value="Nfu/NifU_N_sf"/>
</dbReference>
<dbReference type="Gene3D" id="1.25.10.10">
    <property type="entry name" value="Leucine-rich Repeat Variant"/>
    <property type="match status" value="1"/>
</dbReference>
<evidence type="ECO:0000313" key="4">
    <source>
        <dbReference type="Proteomes" id="UP000092578"/>
    </source>
</evidence>
<feature type="region of interest" description="Disordered" evidence="1">
    <location>
        <begin position="358"/>
        <end position="379"/>
    </location>
</feature>
<dbReference type="Pfam" id="PF13646">
    <property type="entry name" value="HEAT_2"/>
    <property type="match status" value="1"/>
</dbReference>
<evidence type="ECO:0000313" key="3">
    <source>
        <dbReference type="EMBL" id="OCA92812.1"/>
    </source>
</evidence>
<dbReference type="InterPro" id="IPR016024">
    <property type="entry name" value="ARM-type_fold"/>
</dbReference>
<dbReference type="InterPro" id="IPR014824">
    <property type="entry name" value="Nfu/NifU_N"/>
</dbReference>
<dbReference type="SMART" id="SM00932">
    <property type="entry name" value="Nfu_N"/>
    <property type="match status" value="1"/>
</dbReference>
<dbReference type="AlphaFoldDB" id="A0A1B9B9R4"/>
<dbReference type="PANTHER" id="PTHR12697">
    <property type="entry name" value="PBS LYASE HEAT-LIKE PROTEIN"/>
    <property type="match status" value="1"/>
</dbReference>
<dbReference type="Proteomes" id="UP000092578">
    <property type="component" value="Unassembled WGS sequence"/>
</dbReference>
<feature type="domain" description="Scaffold protein Nfu/NifU N-terminal" evidence="2">
    <location>
        <begin position="4"/>
        <end position="90"/>
    </location>
</feature>
<dbReference type="SUPFAM" id="SSF48371">
    <property type="entry name" value="ARM repeat"/>
    <property type="match status" value="1"/>
</dbReference>
<protein>
    <submittedName>
        <fullName evidence="3">Virulence factor</fullName>
    </submittedName>
</protein>
<dbReference type="Pfam" id="PF08712">
    <property type="entry name" value="Nfu_N"/>
    <property type="match status" value="1"/>
</dbReference>
<dbReference type="Pfam" id="PF13769">
    <property type="entry name" value="Virulence_fact"/>
    <property type="match status" value="1"/>
</dbReference>
<dbReference type="InterPro" id="IPR004155">
    <property type="entry name" value="PBS_lyase_HEAT"/>
</dbReference>
<evidence type="ECO:0000256" key="1">
    <source>
        <dbReference type="SAM" id="MobiDB-lite"/>
    </source>
</evidence>